<evidence type="ECO:0000313" key="3">
    <source>
        <dbReference type="EMBL" id="OMI34927.1"/>
    </source>
</evidence>
<dbReference type="InterPro" id="IPR011576">
    <property type="entry name" value="Pyridox_Oxase_N"/>
</dbReference>
<dbReference type="PANTHER" id="PTHR35176:SF6">
    <property type="entry name" value="HEME OXYGENASE HI_0854-RELATED"/>
    <property type="match status" value="1"/>
</dbReference>
<keyword evidence="1" id="KW-0560">Oxidoreductase</keyword>
<accession>A0A1R1S9S7</accession>
<dbReference type="InterPro" id="IPR019920">
    <property type="entry name" value="F420-binding_dom_put"/>
</dbReference>
<dbReference type="EMBL" id="ASQP01000431">
    <property type="protein sequence ID" value="OMI34927.1"/>
    <property type="molecule type" value="Genomic_DNA"/>
</dbReference>
<dbReference type="InterPro" id="IPR012349">
    <property type="entry name" value="Split_barrel_FMN-bd"/>
</dbReference>
<dbReference type="Proteomes" id="UP000186168">
    <property type="component" value="Unassembled WGS sequence"/>
</dbReference>
<dbReference type="GO" id="GO:0005829">
    <property type="term" value="C:cytosol"/>
    <property type="evidence" value="ECO:0007669"/>
    <property type="project" value="TreeGrafter"/>
</dbReference>
<dbReference type="RefSeq" id="WP_076971979.1">
    <property type="nucleotide sequence ID" value="NZ_ASQP01000431.1"/>
</dbReference>
<name>A0A1R1S9S7_9ACTN</name>
<dbReference type="Gene3D" id="2.30.110.10">
    <property type="entry name" value="Electron Transport, Fmn-binding Protein, Chain A"/>
    <property type="match status" value="1"/>
</dbReference>
<protein>
    <recommendedName>
        <fullName evidence="2">Pyridoxamine 5'-phosphate oxidase N-terminal domain-containing protein</fullName>
    </recommendedName>
</protein>
<dbReference type="GO" id="GO:0070967">
    <property type="term" value="F:coenzyme F420 binding"/>
    <property type="evidence" value="ECO:0007669"/>
    <property type="project" value="TreeGrafter"/>
</dbReference>
<dbReference type="Pfam" id="PF01243">
    <property type="entry name" value="PNPOx_N"/>
    <property type="match status" value="1"/>
</dbReference>
<dbReference type="NCBIfam" id="TIGR03618">
    <property type="entry name" value="Rv1155_F420"/>
    <property type="match status" value="1"/>
</dbReference>
<evidence type="ECO:0000256" key="1">
    <source>
        <dbReference type="ARBA" id="ARBA00023002"/>
    </source>
</evidence>
<dbReference type="SUPFAM" id="SSF50475">
    <property type="entry name" value="FMN-binding split barrel"/>
    <property type="match status" value="1"/>
</dbReference>
<gene>
    <name evidence="3" type="ORF">SPAR_33911</name>
</gene>
<keyword evidence="4" id="KW-1185">Reference proteome</keyword>
<dbReference type="AlphaFoldDB" id="A0A1R1S9S7"/>
<feature type="domain" description="Pyridoxamine 5'-phosphate oxidase N-terminal" evidence="2">
    <location>
        <begin position="16"/>
        <end position="131"/>
    </location>
</feature>
<proteinExistence type="predicted"/>
<evidence type="ECO:0000259" key="2">
    <source>
        <dbReference type="Pfam" id="PF01243"/>
    </source>
</evidence>
<evidence type="ECO:0000313" key="4">
    <source>
        <dbReference type="Proteomes" id="UP000186168"/>
    </source>
</evidence>
<dbReference type="GO" id="GO:0016627">
    <property type="term" value="F:oxidoreductase activity, acting on the CH-CH group of donors"/>
    <property type="evidence" value="ECO:0007669"/>
    <property type="project" value="TreeGrafter"/>
</dbReference>
<dbReference type="PANTHER" id="PTHR35176">
    <property type="entry name" value="HEME OXYGENASE HI_0854-RELATED"/>
    <property type="match status" value="1"/>
</dbReference>
<reference evidence="3 4" key="1">
    <citation type="submission" date="2013-05" db="EMBL/GenBank/DDBJ databases">
        <title>Genome sequence of Streptomyces sparsogenes DSM 40356.</title>
        <authorList>
            <person name="Coyne S."/>
            <person name="Seebeck F.P."/>
        </authorList>
    </citation>
    <scope>NUCLEOTIDE SEQUENCE [LARGE SCALE GENOMIC DNA]</scope>
    <source>
        <strain evidence="3 4">DSM 40356</strain>
    </source>
</reference>
<comment type="caution">
    <text evidence="3">The sequence shown here is derived from an EMBL/GenBank/DDBJ whole genome shotgun (WGS) entry which is preliminary data.</text>
</comment>
<sequence>MAASLSDGLKKYLDESRAFATVATISPDGRPHLTVVWVIRDGEDLLFSTTADRLQGRNLARDPRITVMINPPDDPYVYAEIRGTATVTPDSDKEVLNKVSLKFTGQDYATFNPASENDGERVVVRVTPTKVVGRL</sequence>
<organism evidence="3 4">
    <name type="scientific">Streptomyces sparsogenes DSM 40356</name>
    <dbReference type="NCBI Taxonomy" id="1331668"/>
    <lineage>
        <taxon>Bacteria</taxon>
        <taxon>Bacillati</taxon>
        <taxon>Actinomycetota</taxon>
        <taxon>Actinomycetes</taxon>
        <taxon>Kitasatosporales</taxon>
        <taxon>Streptomycetaceae</taxon>
        <taxon>Streptomyces</taxon>
    </lineage>
</organism>
<dbReference type="InterPro" id="IPR052019">
    <property type="entry name" value="F420H2_bilvrd_red/Heme_oxyg"/>
</dbReference>